<evidence type="ECO:0000256" key="1">
    <source>
        <dbReference type="SAM" id="MobiDB-lite"/>
    </source>
</evidence>
<dbReference type="PANTHER" id="PTHR45331:SF2">
    <property type="entry name" value="OXIDOREDUCTASE WITH IRON-SULFUR SUBUNIT"/>
    <property type="match status" value="1"/>
</dbReference>
<organism evidence="4 5">
    <name type="scientific">Burkholderia reimsis</name>
    <dbReference type="NCBI Taxonomy" id="2234132"/>
    <lineage>
        <taxon>Bacteria</taxon>
        <taxon>Pseudomonadati</taxon>
        <taxon>Pseudomonadota</taxon>
        <taxon>Betaproteobacteria</taxon>
        <taxon>Burkholderiales</taxon>
        <taxon>Burkholderiaceae</taxon>
        <taxon>Burkholderia</taxon>
    </lineage>
</organism>
<dbReference type="GO" id="GO:0046872">
    <property type="term" value="F:metal ion binding"/>
    <property type="evidence" value="ECO:0007669"/>
    <property type="project" value="InterPro"/>
</dbReference>
<keyword evidence="2" id="KW-0732">Signal</keyword>
<dbReference type="RefSeq" id="WP_113046481.1">
    <property type="nucleotide sequence ID" value="NZ_QMFZ01000020.1"/>
</dbReference>
<keyword evidence="5" id="KW-1185">Reference proteome</keyword>
<feature type="chain" id="PRO_5016933289" evidence="2">
    <location>
        <begin position="29"/>
        <end position="257"/>
    </location>
</feature>
<feature type="domain" description="2Fe-2S ferredoxin-type" evidence="3">
    <location>
        <begin position="80"/>
        <end position="162"/>
    </location>
</feature>
<accession>A0A365QR57</accession>
<dbReference type="Pfam" id="PF01799">
    <property type="entry name" value="Fer2_2"/>
    <property type="match status" value="1"/>
</dbReference>
<dbReference type="InterPro" id="IPR002888">
    <property type="entry name" value="2Fe-2S-bd"/>
</dbReference>
<dbReference type="InterPro" id="IPR052914">
    <property type="entry name" value="Aldehyde_Oxdr_Iron-Sulfur"/>
</dbReference>
<evidence type="ECO:0000256" key="2">
    <source>
        <dbReference type="SAM" id="SignalP"/>
    </source>
</evidence>
<dbReference type="EMBL" id="QMFZ01000020">
    <property type="protein sequence ID" value="RBB37105.1"/>
    <property type="molecule type" value="Genomic_DNA"/>
</dbReference>
<dbReference type="InterPro" id="IPR036884">
    <property type="entry name" value="2Fe-2S-bd_dom_sf"/>
</dbReference>
<sequence>MTTAQTAASAASASAAATGASAPAQASAAPASASAPAVPAPASASAPAVPAPASASAPAVPAPASAPAAVERPLVRFQSKPLSININGKSVGPMQVPEGLMMIEFLHEYAGLTGSRLGCGQGICHACVVIVDKPDGTSEEMRTCITGAHFFHGRTIRTIEGHAKRNEAGEVVELSPIQQKFLEHFSFQCGYCTPGFVNAATVLIERLKREPVAKADVERTITEALDAHLCRCTGYVRYYEAVKDVVLTTPGLVKDAA</sequence>
<dbReference type="InterPro" id="IPR036010">
    <property type="entry name" value="2Fe-2S_ferredoxin-like_sf"/>
</dbReference>
<dbReference type="Proteomes" id="UP000252458">
    <property type="component" value="Unassembled WGS sequence"/>
</dbReference>
<feature type="region of interest" description="Disordered" evidence="1">
    <location>
        <begin position="1"/>
        <end position="61"/>
    </location>
</feature>
<feature type="signal peptide" evidence="2">
    <location>
        <begin position="1"/>
        <end position="28"/>
    </location>
</feature>
<reference evidence="4 5" key="1">
    <citation type="submission" date="2018-06" db="EMBL/GenBank/DDBJ databases">
        <title>Draft genome sequence of Burkholderia reimsis strain BE51 isolated from a French agricultural soil.</title>
        <authorList>
            <person name="Esmaeel Q."/>
        </authorList>
    </citation>
    <scope>NUCLEOTIDE SEQUENCE [LARGE SCALE GENOMIC DNA]</scope>
    <source>
        <strain evidence="4 5">BE51</strain>
    </source>
</reference>
<evidence type="ECO:0000259" key="3">
    <source>
        <dbReference type="PROSITE" id="PS51085"/>
    </source>
</evidence>
<protein>
    <submittedName>
        <fullName evidence="4">(2Fe-2S)-binding protein</fullName>
    </submittedName>
</protein>
<name>A0A365QR57_9BURK</name>
<dbReference type="Gene3D" id="1.10.150.120">
    <property type="entry name" value="[2Fe-2S]-binding domain"/>
    <property type="match status" value="1"/>
</dbReference>
<dbReference type="Pfam" id="PF00111">
    <property type="entry name" value="Fer2"/>
    <property type="match status" value="1"/>
</dbReference>
<dbReference type="SUPFAM" id="SSF47741">
    <property type="entry name" value="CO dehydrogenase ISP C-domain like"/>
    <property type="match status" value="1"/>
</dbReference>
<gene>
    <name evidence="4" type="ORF">DPV79_22295</name>
</gene>
<dbReference type="SUPFAM" id="SSF54292">
    <property type="entry name" value="2Fe-2S ferredoxin-like"/>
    <property type="match status" value="1"/>
</dbReference>
<comment type="caution">
    <text evidence="4">The sequence shown here is derived from an EMBL/GenBank/DDBJ whole genome shotgun (WGS) entry which is preliminary data.</text>
</comment>
<proteinExistence type="predicted"/>
<dbReference type="Gene3D" id="3.10.20.30">
    <property type="match status" value="1"/>
</dbReference>
<dbReference type="PANTHER" id="PTHR45331">
    <property type="entry name" value="OXIDOREDUCTASE, IRON-SULPHUR BINDING SUBUNIT-RELATED-RELATED"/>
    <property type="match status" value="1"/>
</dbReference>
<dbReference type="InterPro" id="IPR012675">
    <property type="entry name" value="Beta-grasp_dom_sf"/>
</dbReference>
<dbReference type="GO" id="GO:0051537">
    <property type="term" value="F:2 iron, 2 sulfur cluster binding"/>
    <property type="evidence" value="ECO:0007669"/>
    <property type="project" value="TreeGrafter"/>
</dbReference>
<dbReference type="GO" id="GO:0016903">
    <property type="term" value="F:oxidoreductase activity, acting on the aldehyde or oxo group of donors"/>
    <property type="evidence" value="ECO:0007669"/>
    <property type="project" value="TreeGrafter"/>
</dbReference>
<evidence type="ECO:0000313" key="5">
    <source>
        <dbReference type="Proteomes" id="UP000252458"/>
    </source>
</evidence>
<dbReference type="PROSITE" id="PS51085">
    <property type="entry name" value="2FE2S_FER_2"/>
    <property type="match status" value="1"/>
</dbReference>
<dbReference type="AlphaFoldDB" id="A0A365QR57"/>
<evidence type="ECO:0000313" key="4">
    <source>
        <dbReference type="EMBL" id="RBB37105.1"/>
    </source>
</evidence>
<dbReference type="InterPro" id="IPR001041">
    <property type="entry name" value="2Fe-2S_ferredoxin-type"/>
</dbReference>